<keyword evidence="2" id="KW-1185">Reference proteome</keyword>
<accession>A0ABQ9WIL5</accession>
<comment type="caution">
    <text evidence="1">The sequence shown here is derived from an EMBL/GenBank/DDBJ whole genome shotgun (WGS) entry which is preliminary data.</text>
</comment>
<organism evidence="1 2">
    <name type="scientific">Saguinus oedipus</name>
    <name type="common">Cotton-top tamarin</name>
    <name type="synonym">Oedipomidas oedipus</name>
    <dbReference type="NCBI Taxonomy" id="9490"/>
    <lineage>
        <taxon>Eukaryota</taxon>
        <taxon>Metazoa</taxon>
        <taxon>Chordata</taxon>
        <taxon>Craniata</taxon>
        <taxon>Vertebrata</taxon>
        <taxon>Euteleostomi</taxon>
        <taxon>Mammalia</taxon>
        <taxon>Eutheria</taxon>
        <taxon>Euarchontoglires</taxon>
        <taxon>Primates</taxon>
        <taxon>Haplorrhini</taxon>
        <taxon>Platyrrhini</taxon>
        <taxon>Cebidae</taxon>
        <taxon>Callitrichinae</taxon>
        <taxon>Saguinus</taxon>
    </lineage>
</organism>
<protein>
    <submittedName>
        <fullName evidence="1">Uncharacterized protein</fullName>
    </submittedName>
</protein>
<reference evidence="1 2" key="1">
    <citation type="submission" date="2023-05" db="EMBL/GenBank/DDBJ databases">
        <title>B98-5 Cell Line De Novo Hybrid Assembly: An Optical Mapping Approach.</title>
        <authorList>
            <person name="Kananen K."/>
            <person name="Auerbach J.A."/>
            <person name="Kautto E."/>
            <person name="Blachly J.S."/>
        </authorList>
    </citation>
    <scope>NUCLEOTIDE SEQUENCE [LARGE SCALE GENOMIC DNA]</scope>
    <source>
        <strain evidence="1">B95-8</strain>
        <tissue evidence="1">Cell line</tissue>
    </source>
</reference>
<gene>
    <name evidence="1" type="ORF">P7K49_002691</name>
</gene>
<name>A0ABQ9WIL5_SAGOE</name>
<sequence>MVALDVPTKSGTGGNLLAPKVMVRFVKVAECHNICLWRNLGQGFLSVNSGSGDPLQTLSYSPFSPTVRDLGPHHVPVGRLPGIQDRLEAQSPLERRSAFHAVPVTPG</sequence>
<feature type="non-terminal residue" evidence="1">
    <location>
        <position position="107"/>
    </location>
</feature>
<evidence type="ECO:0000313" key="1">
    <source>
        <dbReference type="EMBL" id="KAK2121305.1"/>
    </source>
</evidence>
<dbReference type="EMBL" id="JASSZA010000001">
    <property type="protein sequence ID" value="KAK2121305.1"/>
    <property type="molecule type" value="Genomic_DNA"/>
</dbReference>
<proteinExistence type="predicted"/>
<dbReference type="Proteomes" id="UP001266305">
    <property type="component" value="Unassembled WGS sequence"/>
</dbReference>
<evidence type="ECO:0000313" key="2">
    <source>
        <dbReference type="Proteomes" id="UP001266305"/>
    </source>
</evidence>